<keyword evidence="4" id="KW-1185">Reference proteome</keyword>
<reference evidence="3" key="3">
    <citation type="submission" date="2025-09" db="UniProtKB">
        <authorList>
            <consortium name="Ensembl"/>
        </authorList>
    </citation>
    <scope>IDENTIFICATION</scope>
</reference>
<dbReference type="InParanoid" id="A0A803TC46"/>
<accession>A0A803TC46</accession>
<evidence type="ECO:0000256" key="1">
    <source>
        <dbReference type="SAM" id="Phobius"/>
    </source>
</evidence>
<dbReference type="InterPro" id="IPR001855">
    <property type="entry name" value="Defensin_beta-like"/>
</dbReference>
<dbReference type="AlphaFoldDB" id="A0A803TC46"/>
<sequence>WRRNEAIRSSLPLPERFLLIHVELNNLLPSNSHPRTVEVFLSLHLLSGGKGQPGFAILPSSNNKHPATHSLVTFCNHQLGTDEFVPATKDCPCAIALEERKIPTSTTILDASKPTCFGIMRFLPLLLSTLLILILTSPGSAKRPTSDLECQKAKGLCLHQRCRRPWRSVGTCNNLQHHCCQRGTHLPPMIPTANQEYRRK</sequence>
<dbReference type="Ensembl" id="ENSACAT00000050827.1">
    <property type="protein sequence ID" value="ENSACAP00000032786.1"/>
    <property type="gene ID" value="ENSACAG00000037193.1"/>
</dbReference>
<keyword evidence="1" id="KW-0472">Membrane</keyword>
<evidence type="ECO:0000313" key="3">
    <source>
        <dbReference type="Ensembl" id="ENSACAP00000032786.1"/>
    </source>
</evidence>
<organism evidence="3 4">
    <name type="scientific">Anolis carolinensis</name>
    <name type="common">Green anole</name>
    <name type="synonym">American chameleon</name>
    <dbReference type="NCBI Taxonomy" id="28377"/>
    <lineage>
        <taxon>Eukaryota</taxon>
        <taxon>Metazoa</taxon>
        <taxon>Chordata</taxon>
        <taxon>Craniata</taxon>
        <taxon>Vertebrata</taxon>
        <taxon>Euteleostomi</taxon>
        <taxon>Lepidosauria</taxon>
        <taxon>Squamata</taxon>
        <taxon>Bifurcata</taxon>
        <taxon>Unidentata</taxon>
        <taxon>Episquamata</taxon>
        <taxon>Toxicofera</taxon>
        <taxon>Iguania</taxon>
        <taxon>Dactyloidae</taxon>
        <taxon>Anolis</taxon>
    </lineage>
</organism>
<dbReference type="Gene3D" id="3.10.360.10">
    <property type="entry name" value="Antimicrobial Peptide, Beta-defensin 2, Chain A"/>
    <property type="match status" value="1"/>
</dbReference>
<reference evidence="3" key="1">
    <citation type="submission" date="2009-12" db="EMBL/GenBank/DDBJ databases">
        <title>The Genome Sequence of Anolis carolinensis (Green Anole Lizard).</title>
        <authorList>
            <consortium name="The Genome Sequencing Platform"/>
            <person name="Di Palma F."/>
            <person name="Alfoldi J."/>
            <person name="Heiman D."/>
            <person name="Young S."/>
            <person name="Grabherr M."/>
            <person name="Johnson J."/>
            <person name="Lander E.S."/>
            <person name="Lindblad-Toh K."/>
        </authorList>
    </citation>
    <scope>NUCLEOTIDE SEQUENCE [LARGE SCALE GENOMIC DNA]</scope>
    <source>
        <strain evidence="3">JBL SC #1</strain>
    </source>
</reference>
<dbReference type="Pfam" id="PF00711">
    <property type="entry name" value="Defensin_beta"/>
    <property type="match status" value="1"/>
</dbReference>
<protein>
    <recommendedName>
        <fullName evidence="2">Beta-defensin-like domain-containing protein</fullName>
    </recommendedName>
</protein>
<name>A0A803TC46_ANOCA</name>
<dbReference type="SUPFAM" id="SSF57392">
    <property type="entry name" value="Defensin-like"/>
    <property type="match status" value="1"/>
</dbReference>
<evidence type="ECO:0000259" key="2">
    <source>
        <dbReference type="Pfam" id="PF00711"/>
    </source>
</evidence>
<reference evidence="3" key="2">
    <citation type="submission" date="2025-08" db="UniProtKB">
        <authorList>
            <consortium name="Ensembl"/>
        </authorList>
    </citation>
    <scope>IDENTIFICATION</scope>
</reference>
<keyword evidence="1" id="KW-0812">Transmembrane</keyword>
<dbReference type="GO" id="GO:0005576">
    <property type="term" value="C:extracellular region"/>
    <property type="evidence" value="ECO:0007669"/>
    <property type="project" value="InterPro"/>
</dbReference>
<keyword evidence="1" id="KW-1133">Transmembrane helix</keyword>
<dbReference type="GeneTree" id="ENSGT00990000211423"/>
<feature type="transmembrane region" description="Helical" evidence="1">
    <location>
        <begin position="122"/>
        <end position="141"/>
    </location>
</feature>
<evidence type="ECO:0000313" key="4">
    <source>
        <dbReference type="Proteomes" id="UP000001646"/>
    </source>
</evidence>
<gene>
    <name evidence="3" type="primary">bd27</name>
</gene>
<proteinExistence type="predicted"/>
<dbReference type="GO" id="GO:0006952">
    <property type="term" value="P:defense response"/>
    <property type="evidence" value="ECO:0007669"/>
    <property type="project" value="InterPro"/>
</dbReference>
<dbReference type="Proteomes" id="UP000001646">
    <property type="component" value="Unplaced"/>
</dbReference>
<feature type="domain" description="Beta-defensin-like" evidence="2">
    <location>
        <begin position="149"/>
        <end position="181"/>
    </location>
</feature>